<keyword evidence="3" id="KW-1185">Reference proteome</keyword>
<dbReference type="Proteomes" id="UP001166286">
    <property type="component" value="Unassembled WGS sequence"/>
</dbReference>
<evidence type="ECO:0000313" key="2">
    <source>
        <dbReference type="EMBL" id="KAK0515285.1"/>
    </source>
</evidence>
<feature type="compositionally biased region" description="Acidic residues" evidence="1">
    <location>
        <begin position="231"/>
        <end position="252"/>
    </location>
</feature>
<accession>A0AA39R7M2</accession>
<feature type="region of interest" description="Disordered" evidence="1">
    <location>
        <begin position="128"/>
        <end position="161"/>
    </location>
</feature>
<feature type="compositionally biased region" description="Acidic residues" evidence="1">
    <location>
        <begin position="284"/>
        <end position="327"/>
    </location>
</feature>
<feature type="compositionally biased region" description="Basic and acidic residues" evidence="1">
    <location>
        <begin position="12"/>
        <end position="21"/>
    </location>
</feature>
<evidence type="ECO:0000256" key="1">
    <source>
        <dbReference type="SAM" id="MobiDB-lite"/>
    </source>
</evidence>
<dbReference type="EMBL" id="JAFEKC020000004">
    <property type="protein sequence ID" value="KAK0515285.1"/>
    <property type="molecule type" value="Genomic_DNA"/>
</dbReference>
<evidence type="ECO:0000313" key="3">
    <source>
        <dbReference type="Proteomes" id="UP001166286"/>
    </source>
</evidence>
<feature type="region of interest" description="Disordered" evidence="1">
    <location>
        <begin position="227"/>
        <end position="261"/>
    </location>
</feature>
<protein>
    <submittedName>
        <fullName evidence="2">Uncharacterized protein</fullName>
    </submittedName>
</protein>
<reference evidence="2" key="1">
    <citation type="submission" date="2023-03" db="EMBL/GenBank/DDBJ databases">
        <title>Complete genome of Cladonia borealis.</title>
        <authorList>
            <person name="Park H."/>
        </authorList>
    </citation>
    <scope>NUCLEOTIDE SEQUENCE</scope>
    <source>
        <strain evidence="2">ANT050790</strain>
    </source>
</reference>
<feature type="region of interest" description="Disordered" evidence="1">
    <location>
        <begin position="1"/>
        <end position="23"/>
    </location>
</feature>
<gene>
    <name evidence="2" type="ORF">JMJ35_002664</name>
</gene>
<dbReference type="AlphaFoldDB" id="A0AA39R7M2"/>
<feature type="compositionally biased region" description="Pro residues" evidence="1">
    <location>
        <begin position="1"/>
        <end position="10"/>
    </location>
</feature>
<sequence>MPPPTSPLRAPPKGECEDRDPLLGNAYDLGFQDRRKGPHLSFTFLSIDAVIAARLTPNQLPHSIHDTPPGRLVVSPRGVIDSPPPEPFMSIDHGANMRYDPRSRLFNLFDLWGKPVIGGYRFPLPKLPERRRRRQGDRTGAETGPFGARDGKDEVAKGKGKGKGVRGDGCWFDKYNTYQTKIPSVAAHTAWYARNYASTERVGLGNGYVFDRYRELPSVVAHGAWYKRTEDGDDDDDDDNDDDDDDDDDGIENEERGGGYIFERYSELPSVLAHGAWCKRVVDGDEEEIERGDEKETEEEDEKEIEEEDDEETDEEDEKETEEEDDD</sequence>
<name>A0AA39R7M2_9LECA</name>
<proteinExistence type="predicted"/>
<organism evidence="2 3">
    <name type="scientific">Cladonia borealis</name>
    <dbReference type="NCBI Taxonomy" id="184061"/>
    <lineage>
        <taxon>Eukaryota</taxon>
        <taxon>Fungi</taxon>
        <taxon>Dikarya</taxon>
        <taxon>Ascomycota</taxon>
        <taxon>Pezizomycotina</taxon>
        <taxon>Lecanoromycetes</taxon>
        <taxon>OSLEUM clade</taxon>
        <taxon>Lecanoromycetidae</taxon>
        <taxon>Lecanorales</taxon>
        <taxon>Lecanorineae</taxon>
        <taxon>Cladoniaceae</taxon>
        <taxon>Cladonia</taxon>
    </lineage>
</organism>
<feature type="region of interest" description="Disordered" evidence="1">
    <location>
        <begin position="278"/>
        <end position="327"/>
    </location>
</feature>
<comment type="caution">
    <text evidence="2">The sequence shown here is derived from an EMBL/GenBank/DDBJ whole genome shotgun (WGS) entry which is preliminary data.</text>
</comment>